<evidence type="ECO:0000256" key="1">
    <source>
        <dbReference type="SAM" id="MobiDB-lite"/>
    </source>
</evidence>
<dbReference type="AlphaFoldDB" id="A0A553UHH1"/>
<organism evidence="3 4">
    <name type="scientific">Deinococcus detaillensis</name>
    <dbReference type="NCBI Taxonomy" id="2592048"/>
    <lineage>
        <taxon>Bacteria</taxon>
        <taxon>Thermotogati</taxon>
        <taxon>Deinococcota</taxon>
        <taxon>Deinococci</taxon>
        <taxon>Deinococcales</taxon>
        <taxon>Deinococcaceae</taxon>
        <taxon>Deinococcus</taxon>
    </lineage>
</organism>
<dbReference type="EMBL" id="VKDB01000038">
    <property type="protein sequence ID" value="TSA79650.1"/>
    <property type="molecule type" value="Genomic_DNA"/>
</dbReference>
<dbReference type="RefSeq" id="WP_143722101.1">
    <property type="nucleotide sequence ID" value="NZ_VKDB01000038.1"/>
</dbReference>
<gene>
    <name evidence="3" type="ORF">FNU79_17600</name>
</gene>
<feature type="signal peptide" evidence="2">
    <location>
        <begin position="1"/>
        <end position="24"/>
    </location>
</feature>
<sequence length="352" mass="37172">MFHSKKTVLSLAALSIFTALTLSSCGGTTATAPDPAAVVDPSPELQDDVDASATDDEGGEVVAQKTIVLSAGQALAAGLSAQTSTGDTAPPDPVTVTATIVRATTGKYAGKVKGKLVLNYTGNYTYKGDFSLKLATAPDGSGNLYDISRRKNDSKDSPLITLRPTKNKPSTIKNLTIPYGDSLNGATCMYLFYTLKDNGGLGINGLSYTNQAPLLCETPDSNQTALQTKLLASSTGYLFQKDNWQFANLNPNPVTGPTLNDVPATMTDGTTKTDFETWFAPLMTVPAYADPANPTALEKYKAAQAKKAKRLHDAFANQFKADKLGVYVNSTAVYIVGVNSWGLAGLYTPINN</sequence>
<evidence type="ECO:0000256" key="2">
    <source>
        <dbReference type="SAM" id="SignalP"/>
    </source>
</evidence>
<proteinExistence type="predicted"/>
<feature type="compositionally biased region" description="Acidic residues" evidence="1">
    <location>
        <begin position="45"/>
        <end position="57"/>
    </location>
</feature>
<accession>A0A553UHH1</accession>
<reference evidence="3 4" key="1">
    <citation type="submission" date="2019-07" db="EMBL/GenBank/DDBJ databases">
        <title>Deinococcus detaillus sp. nov., isolated from humus soil in Antarctica.</title>
        <authorList>
            <person name="Zhang K."/>
        </authorList>
    </citation>
    <scope>NUCLEOTIDE SEQUENCE [LARGE SCALE GENOMIC DNA]</scope>
    <source>
        <strain evidence="3 4">H1</strain>
    </source>
</reference>
<name>A0A553UHH1_9DEIO</name>
<comment type="caution">
    <text evidence="3">The sequence shown here is derived from an EMBL/GenBank/DDBJ whole genome shotgun (WGS) entry which is preliminary data.</text>
</comment>
<feature type="region of interest" description="Disordered" evidence="1">
    <location>
        <begin position="33"/>
        <end position="57"/>
    </location>
</feature>
<keyword evidence="4" id="KW-1185">Reference proteome</keyword>
<protein>
    <submittedName>
        <fullName evidence="3">Uncharacterized protein</fullName>
    </submittedName>
</protein>
<dbReference type="Proteomes" id="UP000316092">
    <property type="component" value="Unassembled WGS sequence"/>
</dbReference>
<evidence type="ECO:0000313" key="3">
    <source>
        <dbReference type="EMBL" id="TSA79650.1"/>
    </source>
</evidence>
<feature type="chain" id="PRO_5021960038" evidence="2">
    <location>
        <begin position="25"/>
        <end position="352"/>
    </location>
</feature>
<evidence type="ECO:0000313" key="4">
    <source>
        <dbReference type="Proteomes" id="UP000316092"/>
    </source>
</evidence>
<keyword evidence="2" id="KW-0732">Signal</keyword>
<dbReference type="PROSITE" id="PS51257">
    <property type="entry name" value="PROKAR_LIPOPROTEIN"/>
    <property type="match status" value="1"/>
</dbReference>